<evidence type="ECO:0000313" key="2">
    <source>
        <dbReference type="EMBL" id="CAI5755774.1"/>
    </source>
</evidence>
<dbReference type="AlphaFoldDB" id="A0A9W4X833"/>
<feature type="region of interest" description="Disordered" evidence="1">
    <location>
        <begin position="119"/>
        <end position="138"/>
    </location>
</feature>
<dbReference type="InterPro" id="IPR015080">
    <property type="entry name" value="DUF1892"/>
</dbReference>
<protein>
    <submittedName>
        <fullName evidence="2">Uncharacterized protein</fullName>
    </submittedName>
</protein>
<feature type="compositionally biased region" description="Basic and acidic residues" evidence="1">
    <location>
        <begin position="27"/>
        <end position="49"/>
    </location>
</feature>
<feature type="region of interest" description="Disordered" evidence="1">
    <location>
        <begin position="27"/>
        <end position="50"/>
    </location>
</feature>
<comment type="caution">
    <text evidence="2">The sequence shown here is derived from an EMBL/GenBank/DDBJ whole genome shotgun (WGS) entry which is preliminary data.</text>
</comment>
<name>A0A9W4X833_9ASCO</name>
<dbReference type="OrthoDB" id="4035606at2759"/>
<evidence type="ECO:0000313" key="3">
    <source>
        <dbReference type="Proteomes" id="UP001152885"/>
    </source>
</evidence>
<sequence>MSDIPSDEELDNPIRIILVIDNKFNENGEDMKNIDDAKDEKEENSKKENEMEEILLDNIQSFKLMNEFFDQFDESIAIPNEGKIKYEVGSDGLVIIIVESKDLFDKTQKFIEDYDNELSKKLENTNEEEDNTSKKTKV</sequence>
<dbReference type="Gene3D" id="3.10.20.250">
    <property type="entry name" value="YML108W-like"/>
    <property type="match status" value="1"/>
</dbReference>
<dbReference type="EMBL" id="CANTUO010000001">
    <property type="protein sequence ID" value="CAI5755774.1"/>
    <property type="molecule type" value="Genomic_DNA"/>
</dbReference>
<proteinExistence type="predicted"/>
<dbReference type="Pfam" id="PF08987">
    <property type="entry name" value="DUF1892"/>
    <property type="match status" value="1"/>
</dbReference>
<dbReference type="InterPro" id="IPR035946">
    <property type="entry name" value="YML108W-like_sf"/>
</dbReference>
<evidence type="ECO:0000256" key="1">
    <source>
        <dbReference type="SAM" id="MobiDB-lite"/>
    </source>
</evidence>
<keyword evidence="3" id="KW-1185">Reference proteome</keyword>
<organism evidence="2 3">
    <name type="scientific">Candida verbasci</name>
    <dbReference type="NCBI Taxonomy" id="1227364"/>
    <lineage>
        <taxon>Eukaryota</taxon>
        <taxon>Fungi</taxon>
        <taxon>Dikarya</taxon>
        <taxon>Ascomycota</taxon>
        <taxon>Saccharomycotina</taxon>
        <taxon>Pichiomycetes</taxon>
        <taxon>Debaryomycetaceae</taxon>
        <taxon>Candida/Lodderomyces clade</taxon>
        <taxon>Candida</taxon>
    </lineage>
</organism>
<dbReference type="SUPFAM" id="SSF89975">
    <property type="entry name" value="Hypothetical protein Yml108w"/>
    <property type="match status" value="1"/>
</dbReference>
<gene>
    <name evidence="2" type="ORF">CANVERA_P0290</name>
</gene>
<reference evidence="2" key="1">
    <citation type="submission" date="2022-12" db="EMBL/GenBank/DDBJ databases">
        <authorList>
            <person name="Brejova B."/>
        </authorList>
    </citation>
    <scope>NUCLEOTIDE SEQUENCE</scope>
</reference>
<accession>A0A9W4X833</accession>
<dbReference type="Proteomes" id="UP001152885">
    <property type="component" value="Unassembled WGS sequence"/>
</dbReference>